<dbReference type="OrthoDB" id="7061662at2"/>
<dbReference type="GO" id="GO:0008168">
    <property type="term" value="F:methyltransferase activity"/>
    <property type="evidence" value="ECO:0007669"/>
    <property type="project" value="UniProtKB-KW"/>
</dbReference>
<dbReference type="InterPro" id="IPR008189">
    <property type="entry name" value="rRNA_ssu_MeTfrase_I"/>
</dbReference>
<evidence type="ECO:0000259" key="6">
    <source>
        <dbReference type="Pfam" id="PF00590"/>
    </source>
</evidence>
<dbReference type="STRING" id="1077936.SAMN05421545_3831"/>
<evidence type="ECO:0000313" key="8">
    <source>
        <dbReference type="Proteomes" id="UP000185924"/>
    </source>
</evidence>
<dbReference type="PIRSF" id="PIRSF005917">
    <property type="entry name" value="MTase_YraL"/>
    <property type="match status" value="1"/>
</dbReference>
<dbReference type="GO" id="GO:0032259">
    <property type="term" value="P:methylation"/>
    <property type="evidence" value="ECO:0007669"/>
    <property type="project" value="UniProtKB-KW"/>
</dbReference>
<organism evidence="7 8">
    <name type="scientific">Pontibacter lucknowensis</name>
    <dbReference type="NCBI Taxonomy" id="1077936"/>
    <lineage>
        <taxon>Bacteria</taxon>
        <taxon>Pseudomonadati</taxon>
        <taxon>Bacteroidota</taxon>
        <taxon>Cytophagia</taxon>
        <taxon>Cytophagales</taxon>
        <taxon>Hymenobacteraceae</taxon>
        <taxon>Pontibacter</taxon>
    </lineage>
</organism>
<dbReference type="SUPFAM" id="SSF53790">
    <property type="entry name" value="Tetrapyrrole methylase"/>
    <property type="match status" value="1"/>
</dbReference>
<evidence type="ECO:0000256" key="4">
    <source>
        <dbReference type="ARBA" id="ARBA00022679"/>
    </source>
</evidence>
<dbReference type="InterPro" id="IPR014777">
    <property type="entry name" value="4pyrrole_Mease_sub1"/>
</dbReference>
<dbReference type="InterPro" id="IPR014776">
    <property type="entry name" value="4pyrrole_Mease_sub2"/>
</dbReference>
<dbReference type="GO" id="GO:0006364">
    <property type="term" value="P:rRNA processing"/>
    <property type="evidence" value="ECO:0007669"/>
    <property type="project" value="UniProtKB-KW"/>
</dbReference>
<evidence type="ECO:0000313" key="7">
    <source>
        <dbReference type="EMBL" id="SIR48025.1"/>
    </source>
</evidence>
<name>A0A1N7B9J8_9BACT</name>
<accession>A0A1N7B9J8</accession>
<keyword evidence="1" id="KW-0963">Cytoplasm</keyword>
<sequence length="238" mass="26454">MKKTGTLYLIPTILADDTADQVISPQVKDTVRRLNYFIVENLRTARRFVKSICPELVIEQLNFVQVDKDATPAQVQASLKPLLEQGMDAGIISEAGCPGIADPGAEVAKYAHQKGIRVVPFAGPSAILLSLMASGFNGQRFAFHGYLPIEKGPRLQALRNLEKEMLQRDQTQIFMETPYRNNKLLEDLVQTLSGGTRLCIAANITSPEHELIQTKTVAEWKGKLPDIHKQPAVFLIYK</sequence>
<evidence type="ECO:0000256" key="3">
    <source>
        <dbReference type="ARBA" id="ARBA00022603"/>
    </source>
</evidence>
<keyword evidence="8" id="KW-1185">Reference proteome</keyword>
<dbReference type="CDD" id="cd11649">
    <property type="entry name" value="RsmI_like"/>
    <property type="match status" value="1"/>
</dbReference>
<feature type="domain" description="Tetrapyrrole methylase" evidence="6">
    <location>
        <begin position="33"/>
        <end position="215"/>
    </location>
</feature>
<dbReference type="Proteomes" id="UP000185924">
    <property type="component" value="Unassembled WGS sequence"/>
</dbReference>
<dbReference type="Pfam" id="PF00590">
    <property type="entry name" value="TP_methylase"/>
    <property type="match status" value="1"/>
</dbReference>
<keyword evidence="4 7" id="KW-0808">Transferase</keyword>
<reference evidence="8" key="1">
    <citation type="submission" date="2017-01" db="EMBL/GenBank/DDBJ databases">
        <authorList>
            <person name="Varghese N."/>
            <person name="Submissions S."/>
        </authorList>
    </citation>
    <scope>NUCLEOTIDE SEQUENCE [LARGE SCALE GENOMIC DNA]</scope>
    <source>
        <strain evidence="8">DM9</strain>
    </source>
</reference>
<dbReference type="InterPro" id="IPR035996">
    <property type="entry name" value="4pyrrol_Methylase_sf"/>
</dbReference>
<evidence type="ECO:0000256" key="5">
    <source>
        <dbReference type="ARBA" id="ARBA00022691"/>
    </source>
</evidence>
<dbReference type="PANTHER" id="PTHR46111:SF2">
    <property type="entry name" value="SAM-DEPENDENT METHYLTRANSFERASE"/>
    <property type="match status" value="1"/>
</dbReference>
<dbReference type="EMBL" id="FTNM01000007">
    <property type="protein sequence ID" value="SIR48025.1"/>
    <property type="molecule type" value="Genomic_DNA"/>
</dbReference>
<keyword evidence="5" id="KW-0949">S-adenosyl-L-methionine</keyword>
<evidence type="ECO:0000256" key="1">
    <source>
        <dbReference type="ARBA" id="ARBA00022490"/>
    </source>
</evidence>
<dbReference type="AlphaFoldDB" id="A0A1N7B9J8"/>
<keyword evidence="3 7" id="KW-0489">Methyltransferase</keyword>
<dbReference type="Gene3D" id="3.30.950.10">
    <property type="entry name" value="Methyltransferase, Cobalt-precorrin-4 Transmethylase, Domain 2"/>
    <property type="match status" value="1"/>
</dbReference>
<protein>
    <submittedName>
        <fullName evidence="7">16S rRNA (Cytidine1402-2'-O)-methyltransferase</fullName>
    </submittedName>
</protein>
<evidence type="ECO:0000256" key="2">
    <source>
        <dbReference type="ARBA" id="ARBA00022552"/>
    </source>
</evidence>
<dbReference type="Gene3D" id="3.40.1010.10">
    <property type="entry name" value="Cobalt-precorrin-4 Transmethylase, Domain 1"/>
    <property type="match status" value="1"/>
</dbReference>
<proteinExistence type="predicted"/>
<dbReference type="PANTHER" id="PTHR46111">
    <property type="entry name" value="RIBOSOMAL RNA SMALL SUBUNIT METHYLTRANSFERASE I"/>
    <property type="match status" value="1"/>
</dbReference>
<gene>
    <name evidence="7" type="ORF">SAMN05421545_3831</name>
</gene>
<dbReference type="RefSeq" id="WP_076423266.1">
    <property type="nucleotide sequence ID" value="NZ_FTNM01000007.1"/>
</dbReference>
<keyword evidence="2" id="KW-0698">rRNA processing</keyword>
<dbReference type="InterPro" id="IPR000878">
    <property type="entry name" value="4pyrrol_Mease"/>
</dbReference>